<protein>
    <submittedName>
        <fullName evidence="1">Uncharacterized protein</fullName>
    </submittedName>
</protein>
<organism evidence="1">
    <name type="scientific">Tanacetum cinerariifolium</name>
    <name type="common">Dalmatian daisy</name>
    <name type="synonym">Chrysanthemum cinerariifolium</name>
    <dbReference type="NCBI Taxonomy" id="118510"/>
    <lineage>
        <taxon>Eukaryota</taxon>
        <taxon>Viridiplantae</taxon>
        <taxon>Streptophyta</taxon>
        <taxon>Embryophyta</taxon>
        <taxon>Tracheophyta</taxon>
        <taxon>Spermatophyta</taxon>
        <taxon>Magnoliopsida</taxon>
        <taxon>eudicotyledons</taxon>
        <taxon>Gunneridae</taxon>
        <taxon>Pentapetalae</taxon>
        <taxon>asterids</taxon>
        <taxon>campanulids</taxon>
        <taxon>Asterales</taxon>
        <taxon>Asteraceae</taxon>
        <taxon>Asteroideae</taxon>
        <taxon>Anthemideae</taxon>
        <taxon>Anthemidinae</taxon>
        <taxon>Tanacetum</taxon>
    </lineage>
</organism>
<proteinExistence type="predicted"/>
<evidence type="ECO:0000313" key="1">
    <source>
        <dbReference type="EMBL" id="GEV48507.1"/>
    </source>
</evidence>
<dbReference type="PANTHER" id="PTHR33067">
    <property type="entry name" value="RNA-DIRECTED DNA POLYMERASE-RELATED"/>
    <property type="match status" value="1"/>
</dbReference>
<dbReference type="EMBL" id="BKCJ010024885">
    <property type="protein sequence ID" value="GEV48507.1"/>
    <property type="molecule type" value="Genomic_DNA"/>
</dbReference>
<reference evidence="1" key="1">
    <citation type="journal article" date="2019" name="Sci. Rep.">
        <title>Draft genome of Tanacetum cinerariifolium, the natural source of mosquito coil.</title>
        <authorList>
            <person name="Yamashiro T."/>
            <person name="Shiraishi A."/>
            <person name="Satake H."/>
            <person name="Nakayama K."/>
        </authorList>
    </citation>
    <scope>NUCLEOTIDE SEQUENCE</scope>
</reference>
<comment type="caution">
    <text evidence="1">The sequence shown here is derived from an EMBL/GenBank/DDBJ whole genome shotgun (WGS) entry which is preliminary data.</text>
</comment>
<name>A0A699GVA4_TANCI</name>
<dbReference type="AlphaFoldDB" id="A0A699GVA4"/>
<sequence>MRTSDSYQSLGKYKLISPFLEAMIHMPKGDKVPKDLVSHKEKLDKAASSMKLSEEYSAIIQRNLPQKQGDPGSFTLSCLISPLSVENALADLRASINLMPYSVFLRLGISELKLTRMSI</sequence>
<gene>
    <name evidence="1" type="ORF">Tci_120484</name>
</gene>
<dbReference type="PANTHER" id="PTHR33067:SF35">
    <property type="entry name" value="ASPARTIC PEPTIDASE DDI1-TYPE DOMAIN-CONTAINING PROTEIN"/>
    <property type="match status" value="1"/>
</dbReference>
<accession>A0A699GVA4</accession>